<name>A0A2D3VIZ5_9PEZI</name>
<protein>
    <submittedName>
        <fullName evidence="2">Uncharacterized protein</fullName>
    </submittedName>
</protein>
<reference evidence="2 3" key="1">
    <citation type="submission" date="2016-03" db="EMBL/GenBank/DDBJ databases">
        <authorList>
            <person name="Ploux O."/>
        </authorList>
    </citation>
    <scope>NUCLEOTIDE SEQUENCE [LARGE SCALE GENOMIC DNA]</scope>
    <source>
        <strain evidence="2 3">URUG2</strain>
    </source>
</reference>
<evidence type="ECO:0000313" key="2">
    <source>
        <dbReference type="EMBL" id="CZT24311.1"/>
    </source>
</evidence>
<feature type="region of interest" description="Disordered" evidence="1">
    <location>
        <begin position="1"/>
        <end position="35"/>
    </location>
</feature>
<dbReference type="GeneID" id="35605085"/>
<dbReference type="AlphaFoldDB" id="A0A2D3VIZ5"/>
<dbReference type="RefSeq" id="XP_023631035.1">
    <property type="nucleotide sequence ID" value="XM_023775267.1"/>
</dbReference>
<dbReference type="OrthoDB" id="10261408at2759"/>
<evidence type="ECO:0000313" key="3">
    <source>
        <dbReference type="Proteomes" id="UP000225277"/>
    </source>
</evidence>
<sequence length="87" mass="9413">MSDWRDQPSAASSRSPTRPGRAGSRRDGKASKREQVAAACFECRSKKVKVNEAPTHQPTHQLTISSAMPRGPPVLAARHDLSSVSTM</sequence>
<dbReference type="EMBL" id="FJUY01000020">
    <property type="protein sequence ID" value="CZT24311.1"/>
    <property type="molecule type" value="Genomic_DNA"/>
</dbReference>
<feature type="compositionally biased region" description="Basic and acidic residues" evidence="1">
    <location>
        <begin position="24"/>
        <end position="35"/>
    </location>
</feature>
<organism evidence="2 3">
    <name type="scientific">Ramularia collo-cygni</name>
    <dbReference type="NCBI Taxonomy" id="112498"/>
    <lineage>
        <taxon>Eukaryota</taxon>
        <taxon>Fungi</taxon>
        <taxon>Dikarya</taxon>
        <taxon>Ascomycota</taxon>
        <taxon>Pezizomycotina</taxon>
        <taxon>Dothideomycetes</taxon>
        <taxon>Dothideomycetidae</taxon>
        <taxon>Mycosphaerellales</taxon>
        <taxon>Mycosphaerellaceae</taxon>
        <taxon>Ramularia</taxon>
    </lineage>
</organism>
<accession>A0A2D3VIZ5</accession>
<gene>
    <name evidence="2" type="ORF">RCC_10034</name>
</gene>
<feature type="compositionally biased region" description="Polar residues" evidence="1">
    <location>
        <begin position="54"/>
        <end position="66"/>
    </location>
</feature>
<dbReference type="Proteomes" id="UP000225277">
    <property type="component" value="Unassembled WGS sequence"/>
</dbReference>
<keyword evidence="3" id="KW-1185">Reference proteome</keyword>
<evidence type="ECO:0000256" key="1">
    <source>
        <dbReference type="SAM" id="MobiDB-lite"/>
    </source>
</evidence>
<feature type="region of interest" description="Disordered" evidence="1">
    <location>
        <begin position="51"/>
        <end position="87"/>
    </location>
</feature>
<feature type="compositionally biased region" description="Low complexity" evidence="1">
    <location>
        <begin position="8"/>
        <end position="22"/>
    </location>
</feature>
<proteinExistence type="predicted"/>